<dbReference type="OrthoDB" id="9817822at2"/>
<proteinExistence type="predicted"/>
<dbReference type="Proteomes" id="UP000284531">
    <property type="component" value="Unassembled WGS sequence"/>
</dbReference>
<dbReference type="EMBL" id="RAPQ01000008">
    <property type="protein sequence ID" value="RKE03408.1"/>
    <property type="molecule type" value="Genomic_DNA"/>
</dbReference>
<gene>
    <name evidence="1" type="ORF">BXY64_0412</name>
</gene>
<accession>A0A419X6N2</accession>
<dbReference type="AlphaFoldDB" id="A0A419X6N2"/>
<keyword evidence="2" id="KW-1185">Reference proteome</keyword>
<evidence type="ECO:0000313" key="2">
    <source>
        <dbReference type="Proteomes" id="UP000284531"/>
    </source>
</evidence>
<reference evidence="1 2" key="1">
    <citation type="submission" date="2018-09" db="EMBL/GenBank/DDBJ databases">
        <title>Genomic Encyclopedia of Archaeal and Bacterial Type Strains, Phase II (KMG-II): from individual species to whole genera.</title>
        <authorList>
            <person name="Goeker M."/>
        </authorList>
    </citation>
    <scope>NUCLEOTIDE SEQUENCE [LARGE SCALE GENOMIC DNA]</scope>
    <source>
        <strain evidence="1 2">DSM 21950</strain>
    </source>
</reference>
<comment type="caution">
    <text evidence="1">The sequence shown here is derived from an EMBL/GenBank/DDBJ whole genome shotgun (WGS) entry which is preliminary data.</text>
</comment>
<name>A0A419X6N2_9BACT</name>
<dbReference type="RefSeq" id="WP_147375856.1">
    <property type="nucleotide sequence ID" value="NZ_RAPQ01000008.1"/>
</dbReference>
<protein>
    <submittedName>
        <fullName evidence="1">Uncharacterized protein</fullName>
    </submittedName>
</protein>
<organism evidence="1 2">
    <name type="scientific">Marinifilum flexuosum</name>
    <dbReference type="NCBI Taxonomy" id="1117708"/>
    <lineage>
        <taxon>Bacteria</taxon>
        <taxon>Pseudomonadati</taxon>
        <taxon>Bacteroidota</taxon>
        <taxon>Bacteroidia</taxon>
        <taxon>Marinilabiliales</taxon>
        <taxon>Marinifilaceae</taxon>
    </lineage>
</organism>
<sequence length="324" mass="36958">MTMNIKSLLILLVVFLGNLQLKGQVRDSCSLVVDSLQTQFPQNSEDGKFPDWIQLATSDEFCIGVSDPYMDSDMALEQAKLRAVAIACLKKNLAYRSIVDNYTSDKKERYASSKFVSLTNVLSAAQVDLKSLPIEKSFTSSFDEVFVLVNSANIRQISNECDSTNTIRISADLLQSEIKGSREESYSFIKLYINTPKQYPIKELKYYSYNTQSGKDIVSKINQFEIKFPSGIFRYQPFQKSDTTAYQNGMIDASLHYSFWNAYLDVILNNLLLMTKNGGKVKSVGDQYNTMFKNLFRVVDYQKMKFSITDINVEGNRLYMKTKL</sequence>
<evidence type="ECO:0000313" key="1">
    <source>
        <dbReference type="EMBL" id="RKE03408.1"/>
    </source>
</evidence>